<evidence type="ECO:0000256" key="13">
    <source>
        <dbReference type="ARBA" id="ARBA00022840"/>
    </source>
</evidence>
<dbReference type="NCBIfam" id="TIGR03188">
    <property type="entry name" value="histidine_hisI"/>
    <property type="match status" value="1"/>
</dbReference>
<dbReference type="NCBIfam" id="NF002747">
    <property type="entry name" value="PRK02759.1"/>
    <property type="match status" value="1"/>
</dbReference>
<dbReference type="InterPro" id="IPR038019">
    <property type="entry name" value="PRib_AMP_CycHydrolase_sf"/>
</dbReference>
<keyword evidence="13 16" id="KW-0067">ATP-binding</keyword>
<dbReference type="InterPro" id="IPR021130">
    <property type="entry name" value="PRib-ATP_PPHydrolase-like"/>
</dbReference>
<dbReference type="RefSeq" id="WP_344698305.1">
    <property type="nucleotide sequence ID" value="NZ_BAABBM010000001.1"/>
</dbReference>
<dbReference type="PANTHER" id="PTHR42945">
    <property type="entry name" value="HISTIDINE BIOSYNTHESIS BIFUNCTIONAL PROTEIN"/>
    <property type="match status" value="1"/>
</dbReference>
<keyword evidence="12 16" id="KW-0378">Hydrolase</keyword>
<comment type="caution">
    <text evidence="18">The sequence shown here is derived from an EMBL/GenBank/DDBJ whole genome shotgun (WGS) entry which is preliminary data.</text>
</comment>
<dbReference type="InterPro" id="IPR002496">
    <property type="entry name" value="PRib_AMP_CycHydrolase_dom"/>
</dbReference>
<dbReference type="HAMAP" id="MF_01020">
    <property type="entry name" value="HisE"/>
    <property type="match status" value="1"/>
</dbReference>
<gene>
    <name evidence="16 18" type="primary">hisIE</name>
    <name evidence="16" type="synonym">hisI</name>
    <name evidence="18" type="ORF">GCM10022276_07030</name>
</gene>
<evidence type="ECO:0000256" key="7">
    <source>
        <dbReference type="ARBA" id="ARBA00008299"/>
    </source>
</evidence>
<dbReference type="InterPro" id="IPR023019">
    <property type="entry name" value="His_synth_HisIE"/>
</dbReference>
<keyword evidence="14 16" id="KW-0368">Histidine biosynthesis</keyword>
<dbReference type="Gene3D" id="3.10.20.810">
    <property type="entry name" value="Phosphoribosyl-AMP cyclohydrolase"/>
    <property type="match status" value="1"/>
</dbReference>
<dbReference type="Pfam" id="PF01503">
    <property type="entry name" value="PRA-PH"/>
    <property type="match status" value="1"/>
</dbReference>
<evidence type="ECO:0000256" key="11">
    <source>
        <dbReference type="ARBA" id="ARBA00022741"/>
    </source>
</evidence>
<keyword evidence="9 16" id="KW-0963">Cytoplasm</keyword>
<name>A0ABP7L0X4_9SPHN</name>
<dbReference type="PANTHER" id="PTHR42945:SF9">
    <property type="entry name" value="HISTIDINE BIOSYNTHESIS BIFUNCTIONAL PROTEIN HISIE"/>
    <property type="match status" value="1"/>
</dbReference>
<evidence type="ECO:0000256" key="10">
    <source>
        <dbReference type="ARBA" id="ARBA00022605"/>
    </source>
</evidence>
<dbReference type="EMBL" id="BAABBM010000001">
    <property type="protein sequence ID" value="GAA3890540.1"/>
    <property type="molecule type" value="Genomic_DNA"/>
</dbReference>
<sequence length="219" mass="23634">MRDRNAPLTPADIASLDWDKMNGLLPAVVQDRASGRVLMLGYMNEEALRATLDSGLVTFFSRSKQRLWQKGEKSGNRLHLHAVHGDCDNDSLIVFADPDGPTCHTGTISCFGDVSPEVAGWLAHLSAIVRQRASSDDPGSYTRELLAQGSARIAQKVGEEGVEVALAAVTRDADGCAEEVADLLYHLAVLMEMKGFGWLDVIDRLKARHSTASNSTAAS</sequence>
<feature type="region of interest" description="Phosphoribosyl-AMP cyclohydrolase" evidence="16">
    <location>
        <begin position="1"/>
        <end position="121"/>
    </location>
</feature>
<evidence type="ECO:0000256" key="5">
    <source>
        <dbReference type="ARBA" id="ARBA00005204"/>
    </source>
</evidence>
<keyword evidence="10 16" id="KW-0028">Amino-acid biosynthesis</keyword>
<keyword evidence="19" id="KW-1185">Reference proteome</keyword>
<dbReference type="SUPFAM" id="SSF141734">
    <property type="entry name" value="HisI-like"/>
    <property type="match status" value="1"/>
</dbReference>
<evidence type="ECO:0000256" key="6">
    <source>
        <dbReference type="ARBA" id="ARBA00007731"/>
    </source>
</evidence>
<evidence type="ECO:0000256" key="15">
    <source>
        <dbReference type="ARBA" id="ARBA00023268"/>
    </source>
</evidence>
<organism evidence="18 19">
    <name type="scientific">Sphingomonas limnosediminicola</name>
    <dbReference type="NCBI Taxonomy" id="940133"/>
    <lineage>
        <taxon>Bacteria</taxon>
        <taxon>Pseudomonadati</taxon>
        <taxon>Pseudomonadota</taxon>
        <taxon>Alphaproteobacteria</taxon>
        <taxon>Sphingomonadales</taxon>
        <taxon>Sphingomonadaceae</taxon>
        <taxon>Sphingomonas</taxon>
    </lineage>
</organism>
<dbReference type="SUPFAM" id="SSF101386">
    <property type="entry name" value="all-alpha NTP pyrophosphatases"/>
    <property type="match status" value="1"/>
</dbReference>
<evidence type="ECO:0000259" key="17">
    <source>
        <dbReference type="Pfam" id="PF01502"/>
    </source>
</evidence>
<comment type="subcellular location">
    <subcellularLocation>
        <location evidence="3 16">Cytoplasm</location>
    </subcellularLocation>
</comment>
<dbReference type="Gene3D" id="1.10.287.1080">
    <property type="entry name" value="MazG-like"/>
    <property type="match status" value="1"/>
</dbReference>
<evidence type="ECO:0000256" key="8">
    <source>
        <dbReference type="ARBA" id="ARBA00009392"/>
    </source>
</evidence>
<dbReference type="EC" id="3.5.4.19" evidence="16"/>
<protein>
    <recommendedName>
        <fullName evidence="16">Histidine biosynthesis bifunctional protein HisIE</fullName>
    </recommendedName>
    <domain>
        <recommendedName>
            <fullName evidence="16">Phosphoribosyl-AMP cyclohydrolase</fullName>
            <shortName evidence="16">PRA-CH</shortName>
            <ecNumber evidence="16">3.5.4.19</ecNumber>
        </recommendedName>
    </domain>
    <domain>
        <recommendedName>
            <fullName evidence="16">Phosphoribosyl-ATP pyrophosphatase</fullName>
            <shortName evidence="16">PRA-PH</shortName>
            <ecNumber evidence="16">3.6.1.31</ecNumber>
        </recommendedName>
    </domain>
</protein>
<evidence type="ECO:0000313" key="18">
    <source>
        <dbReference type="EMBL" id="GAA3890540.1"/>
    </source>
</evidence>
<comment type="pathway">
    <text evidence="5 16">Amino-acid biosynthesis; L-histidine biosynthesis; L-histidine from 5-phospho-alpha-D-ribose 1-diphosphate: step 2/9.</text>
</comment>
<evidence type="ECO:0000256" key="12">
    <source>
        <dbReference type="ARBA" id="ARBA00022801"/>
    </source>
</evidence>
<evidence type="ECO:0000256" key="4">
    <source>
        <dbReference type="ARBA" id="ARBA00005169"/>
    </source>
</evidence>
<comment type="similarity">
    <text evidence="8">Belongs to the PRA-PH family.</text>
</comment>
<accession>A0ABP7L0X4</accession>
<feature type="region of interest" description="Phosphoribosyl-ATP pyrophosphohydrolase" evidence="16">
    <location>
        <begin position="122"/>
        <end position="219"/>
    </location>
</feature>
<comment type="catalytic activity">
    <reaction evidence="1 16">
        <text>1-(5-phospho-beta-D-ribosyl)-5'-AMP + H2O = 1-(5-phospho-beta-D-ribosyl)-5-[(5-phospho-beta-D-ribosylamino)methylideneamino]imidazole-4-carboxamide</text>
        <dbReference type="Rhea" id="RHEA:20049"/>
        <dbReference type="ChEBI" id="CHEBI:15377"/>
        <dbReference type="ChEBI" id="CHEBI:58435"/>
        <dbReference type="ChEBI" id="CHEBI:59457"/>
        <dbReference type="EC" id="3.5.4.19"/>
    </reaction>
</comment>
<feature type="domain" description="Phosphoribosyl-AMP cyclohydrolase" evidence="17">
    <location>
        <begin position="39"/>
        <end position="111"/>
    </location>
</feature>
<evidence type="ECO:0000256" key="14">
    <source>
        <dbReference type="ARBA" id="ARBA00023102"/>
    </source>
</evidence>
<dbReference type="Proteomes" id="UP001500827">
    <property type="component" value="Unassembled WGS sequence"/>
</dbReference>
<comment type="similarity">
    <text evidence="6 16">In the C-terminal section; belongs to the PRA-PH family.</text>
</comment>
<evidence type="ECO:0000256" key="2">
    <source>
        <dbReference type="ARBA" id="ARBA00001460"/>
    </source>
</evidence>
<keyword evidence="15 16" id="KW-0511">Multifunctional enzyme</keyword>
<comment type="pathway">
    <text evidence="4 16">Amino-acid biosynthesis; L-histidine biosynthesis; L-histidine from 5-phospho-alpha-D-ribose 1-diphosphate: step 3/9.</text>
</comment>
<reference evidence="19" key="1">
    <citation type="journal article" date="2019" name="Int. J. Syst. Evol. Microbiol.">
        <title>The Global Catalogue of Microorganisms (GCM) 10K type strain sequencing project: providing services to taxonomists for standard genome sequencing and annotation.</title>
        <authorList>
            <consortium name="The Broad Institute Genomics Platform"/>
            <consortium name="The Broad Institute Genome Sequencing Center for Infectious Disease"/>
            <person name="Wu L."/>
            <person name="Ma J."/>
        </authorList>
    </citation>
    <scope>NUCLEOTIDE SEQUENCE [LARGE SCALE GENOMIC DNA]</scope>
    <source>
        <strain evidence="19">JCM 17543</strain>
    </source>
</reference>
<evidence type="ECO:0000313" key="19">
    <source>
        <dbReference type="Proteomes" id="UP001500827"/>
    </source>
</evidence>
<comment type="catalytic activity">
    <reaction evidence="2 16">
        <text>1-(5-phospho-beta-D-ribosyl)-ATP + H2O = 1-(5-phospho-beta-D-ribosyl)-5'-AMP + diphosphate + H(+)</text>
        <dbReference type="Rhea" id="RHEA:22828"/>
        <dbReference type="ChEBI" id="CHEBI:15377"/>
        <dbReference type="ChEBI" id="CHEBI:15378"/>
        <dbReference type="ChEBI" id="CHEBI:33019"/>
        <dbReference type="ChEBI" id="CHEBI:59457"/>
        <dbReference type="ChEBI" id="CHEBI:73183"/>
        <dbReference type="EC" id="3.6.1.31"/>
    </reaction>
</comment>
<dbReference type="HAMAP" id="MF_01019">
    <property type="entry name" value="HisIE"/>
    <property type="match status" value="1"/>
</dbReference>
<dbReference type="Pfam" id="PF01502">
    <property type="entry name" value="PRA-CH"/>
    <property type="match status" value="1"/>
</dbReference>
<comment type="similarity">
    <text evidence="7 16">In the N-terminal section; belongs to the PRA-CH family.</text>
</comment>
<evidence type="ECO:0000256" key="1">
    <source>
        <dbReference type="ARBA" id="ARBA00000024"/>
    </source>
</evidence>
<dbReference type="InterPro" id="IPR008179">
    <property type="entry name" value="HisE"/>
</dbReference>
<dbReference type="EC" id="3.6.1.31" evidence="16"/>
<dbReference type="NCBIfam" id="NF000768">
    <property type="entry name" value="PRK00051.1"/>
    <property type="match status" value="1"/>
</dbReference>
<evidence type="ECO:0000256" key="16">
    <source>
        <dbReference type="HAMAP-Rule" id="MF_01019"/>
    </source>
</evidence>
<keyword evidence="11 16" id="KW-0547">Nucleotide-binding</keyword>
<evidence type="ECO:0000256" key="9">
    <source>
        <dbReference type="ARBA" id="ARBA00022490"/>
    </source>
</evidence>
<evidence type="ECO:0000256" key="3">
    <source>
        <dbReference type="ARBA" id="ARBA00004496"/>
    </source>
</evidence>
<proteinExistence type="inferred from homology"/>
<dbReference type="CDD" id="cd11534">
    <property type="entry name" value="NTP-PPase_HisIE_like"/>
    <property type="match status" value="1"/>
</dbReference>